<keyword evidence="3" id="KW-1185">Reference proteome</keyword>
<dbReference type="EMBL" id="VXIV02003334">
    <property type="protein sequence ID" value="KAF6018133.1"/>
    <property type="molecule type" value="Genomic_DNA"/>
</dbReference>
<feature type="compositionally biased region" description="Basic residues" evidence="1">
    <location>
        <begin position="18"/>
        <end position="29"/>
    </location>
</feature>
<reference evidence="2" key="1">
    <citation type="submission" date="2020-06" db="EMBL/GenBank/DDBJ databases">
        <title>Draft genome of Bugula neritina, a colonial animal packing powerful symbionts and potential medicines.</title>
        <authorList>
            <person name="Rayko M."/>
        </authorList>
    </citation>
    <scope>NUCLEOTIDE SEQUENCE [LARGE SCALE GENOMIC DNA]</scope>
    <source>
        <strain evidence="2">Kwan_BN1</strain>
    </source>
</reference>
<name>A0A7J7IW50_BUGNE</name>
<protein>
    <submittedName>
        <fullName evidence="2">Uncharacterized protein</fullName>
    </submittedName>
</protein>
<organism evidence="2 3">
    <name type="scientific">Bugula neritina</name>
    <name type="common">Brown bryozoan</name>
    <name type="synonym">Sertularia neritina</name>
    <dbReference type="NCBI Taxonomy" id="10212"/>
    <lineage>
        <taxon>Eukaryota</taxon>
        <taxon>Metazoa</taxon>
        <taxon>Spiralia</taxon>
        <taxon>Lophotrochozoa</taxon>
        <taxon>Bryozoa</taxon>
        <taxon>Gymnolaemata</taxon>
        <taxon>Cheilostomatida</taxon>
        <taxon>Flustrina</taxon>
        <taxon>Buguloidea</taxon>
        <taxon>Bugulidae</taxon>
        <taxon>Bugula</taxon>
    </lineage>
</organism>
<dbReference type="Proteomes" id="UP000593567">
    <property type="component" value="Unassembled WGS sequence"/>
</dbReference>
<evidence type="ECO:0000256" key="1">
    <source>
        <dbReference type="SAM" id="MobiDB-lite"/>
    </source>
</evidence>
<comment type="caution">
    <text evidence="2">The sequence shown here is derived from an EMBL/GenBank/DDBJ whole genome shotgun (WGS) entry which is preliminary data.</text>
</comment>
<feature type="region of interest" description="Disordered" evidence="1">
    <location>
        <begin position="18"/>
        <end position="40"/>
    </location>
</feature>
<feature type="region of interest" description="Disordered" evidence="1">
    <location>
        <begin position="56"/>
        <end position="96"/>
    </location>
</feature>
<feature type="compositionally biased region" description="Polar residues" evidence="1">
    <location>
        <begin position="87"/>
        <end position="96"/>
    </location>
</feature>
<evidence type="ECO:0000313" key="3">
    <source>
        <dbReference type="Proteomes" id="UP000593567"/>
    </source>
</evidence>
<evidence type="ECO:0000313" key="2">
    <source>
        <dbReference type="EMBL" id="KAF6018133.1"/>
    </source>
</evidence>
<accession>A0A7J7IW50</accession>
<sequence length="96" mass="11334">MLRMRDLETREAYRHERKLTAKKIKRQREKRSNSASIFSVKDQQLIGKPEVIKKQRSKSIAFDDRSYEHSVYSQETSPGLLQPEQGEGSQFDINHR</sequence>
<gene>
    <name evidence="2" type="ORF">EB796_023558</name>
</gene>
<proteinExistence type="predicted"/>
<dbReference type="AlphaFoldDB" id="A0A7J7IW50"/>